<dbReference type="PANTHER" id="PTHR47186:SF3">
    <property type="entry name" value="OS09G0267800 PROTEIN"/>
    <property type="match status" value="1"/>
</dbReference>
<feature type="domain" description="Disease resistance R13L4/SHOC-2-like LRR" evidence="2">
    <location>
        <begin position="83"/>
        <end position="313"/>
    </location>
</feature>
<dbReference type="Pfam" id="PF23598">
    <property type="entry name" value="LRR_14"/>
    <property type="match status" value="1"/>
</dbReference>
<dbReference type="EMBL" id="JACGCM010000764">
    <property type="protein sequence ID" value="KAF6167215.1"/>
    <property type="molecule type" value="Genomic_DNA"/>
</dbReference>
<name>A0A7J7NJ57_9MAGN</name>
<dbReference type="SUPFAM" id="SSF52047">
    <property type="entry name" value="RNI-like"/>
    <property type="match status" value="1"/>
</dbReference>
<sequence>MLQVDEKLTYVGLRACKLHDLMRDIVIHMLHKEEFGVIFKNQSNNILTKGVRHVAFLNASFGYLSSKIGEVKARTLLTFAMSWCSPSMLHQMIVSFKLLRVLDLSGTNIKNFSSVVCDLIHLQYLSLRTQVGALPASLHRLQSLQTIDLRNTLVREFPPGIELAIFPKLRNNNGFLRDQKNNKSLMNLQTLRGVVGDEILFNQLHHSTKLQKLYVDMEDFSWSCDIIEEMRKLWSLKVTVLGYGYDNCKLELENIYAPPPYLEKLHLIVDIMGGYLPEWIRSLAHLRVLKLGKSRVVGDPLETLAHLPNLERIQKARLPPTVNTPAVCLINLEHGFASARHSSPSENPKKRLNAISIAVFKSISQILYLNALGIVVSYLKLRERESKRKKALTLFGVDAGVAVADDDDDGFRVNSVLNAEEKKIVMNAECFEVLNVEC</sequence>
<keyword evidence="4" id="KW-1185">Reference proteome</keyword>
<evidence type="ECO:0000259" key="2">
    <source>
        <dbReference type="Pfam" id="PF23598"/>
    </source>
</evidence>
<accession>A0A7J7NJ57</accession>
<dbReference type="PANTHER" id="PTHR47186">
    <property type="entry name" value="LEUCINE-RICH REPEAT-CONTAINING PROTEIN 57"/>
    <property type="match status" value="1"/>
</dbReference>
<dbReference type="Gene3D" id="3.80.10.10">
    <property type="entry name" value="Ribonuclease Inhibitor"/>
    <property type="match status" value="1"/>
</dbReference>
<dbReference type="AlphaFoldDB" id="A0A7J7NJ57"/>
<proteinExistence type="predicted"/>
<comment type="caution">
    <text evidence="3">The sequence shown here is derived from an EMBL/GenBank/DDBJ whole genome shotgun (WGS) entry which is preliminary data.</text>
</comment>
<protein>
    <recommendedName>
        <fullName evidence="2">Disease resistance R13L4/SHOC-2-like LRR domain-containing protein</fullName>
    </recommendedName>
</protein>
<gene>
    <name evidence="3" type="ORF">GIB67_029853</name>
</gene>
<dbReference type="InterPro" id="IPR055414">
    <property type="entry name" value="LRR_R13L4/SHOC2-like"/>
</dbReference>
<evidence type="ECO:0000313" key="3">
    <source>
        <dbReference type="EMBL" id="KAF6167215.1"/>
    </source>
</evidence>
<evidence type="ECO:0000256" key="1">
    <source>
        <dbReference type="ARBA" id="ARBA00022737"/>
    </source>
</evidence>
<dbReference type="Proteomes" id="UP000541444">
    <property type="component" value="Unassembled WGS sequence"/>
</dbReference>
<dbReference type="OrthoDB" id="598235at2759"/>
<reference evidence="3 4" key="1">
    <citation type="journal article" date="2020" name="IScience">
        <title>Genome Sequencing of the Endangered Kingdonia uniflora (Circaeasteraceae, Ranunculales) Reveals Potential Mechanisms of Evolutionary Specialization.</title>
        <authorList>
            <person name="Sun Y."/>
            <person name="Deng T."/>
            <person name="Zhang A."/>
            <person name="Moore M.J."/>
            <person name="Landis J.B."/>
            <person name="Lin N."/>
            <person name="Zhang H."/>
            <person name="Zhang X."/>
            <person name="Huang J."/>
            <person name="Zhang X."/>
            <person name="Sun H."/>
            <person name="Wang H."/>
        </authorList>
    </citation>
    <scope>NUCLEOTIDE SEQUENCE [LARGE SCALE GENOMIC DNA]</scope>
    <source>
        <strain evidence="3">TB1705</strain>
        <tissue evidence="3">Leaf</tissue>
    </source>
</reference>
<dbReference type="InterPro" id="IPR032675">
    <property type="entry name" value="LRR_dom_sf"/>
</dbReference>
<organism evidence="3 4">
    <name type="scientific">Kingdonia uniflora</name>
    <dbReference type="NCBI Taxonomy" id="39325"/>
    <lineage>
        <taxon>Eukaryota</taxon>
        <taxon>Viridiplantae</taxon>
        <taxon>Streptophyta</taxon>
        <taxon>Embryophyta</taxon>
        <taxon>Tracheophyta</taxon>
        <taxon>Spermatophyta</taxon>
        <taxon>Magnoliopsida</taxon>
        <taxon>Ranunculales</taxon>
        <taxon>Circaeasteraceae</taxon>
        <taxon>Kingdonia</taxon>
    </lineage>
</organism>
<evidence type="ECO:0000313" key="4">
    <source>
        <dbReference type="Proteomes" id="UP000541444"/>
    </source>
</evidence>
<keyword evidence="1" id="KW-0677">Repeat</keyword>